<dbReference type="FunFam" id="1.10.150.20:FF:000005">
    <property type="entry name" value="UvrABC system protein C"/>
    <property type="match status" value="1"/>
</dbReference>
<reference evidence="17 21" key="1">
    <citation type="submission" date="2019-12" db="EMBL/GenBank/DDBJ databases">
        <title>complete genome sequences of Aeromonas caviae str. WP2-W18-ESBL-01 isolated from wastewater treatment plant effluent.</title>
        <authorList>
            <person name="Sekizuka T."/>
            <person name="Itokawa K."/>
            <person name="Yatsu K."/>
            <person name="Inamine Y."/>
            <person name="Kuroda M."/>
        </authorList>
    </citation>
    <scope>NUCLEOTIDE SEQUENCE [LARGE SCALE GENOMIC DNA]</scope>
    <source>
        <strain evidence="17 21">WP2-W18-ESBL-01</strain>
    </source>
</reference>
<dbReference type="Gene3D" id="1.10.150.20">
    <property type="entry name" value="5' to 3' exonuclease, C-terminal subdomain"/>
    <property type="match status" value="1"/>
</dbReference>
<dbReference type="PROSITE" id="PS50165">
    <property type="entry name" value="UVRC"/>
    <property type="match status" value="1"/>
</dbReference>
<feature type="domain" description="UVR" evidence="14">
    <location>
        <begin position="208"/>
        <end position="243"/>
    </location>
</feature>
<reference evidence="19" key="4">
    <citation type="submission" date="2023-11" db="EMBL/GenBank/DDBJ databases">
        <title>WGS of Aeromonas in Northern Israel.</title>
        <authorList>
            <person name="Hershko Y."/>
        </authorList>
    </citation>
    <scope>NUCLEOTIDE SEQUENCE</scope>
    <source>
        <strain evidence="19">77416</strain>
    </source>
</reference>
<sequence length="617" mass="68831">MTLSPEPHFDSKAFLSAVTHQSGVYRMYDSGGTVIYVGKAKDLKKRLASYFRANVDSIKTRTLVRQIADVQVTVTHTETEALILEHNLIKQYQPRYNVLLRDDKSYPWIIITDHRHPRIGVHRGARKVKGEYFGPYPSGGAVRESLHLMQKIFPVRQCEDAVYANRTRPCLLYQLKRCAGPCVAGLVSEAEYAQQVALAKLFLAGKNQQVIGELVGKMESASGDLRFEEAARYRDQIQALRRVTEQQSVSGNVLDELDVVGVAFEQGTACIHVLFIRQGKVLGSRSYFPKVPADTPLDEVVQSFLLQFYLSGQGGRQIPSEVLLDVALEDESVIADTLSQTAGYKVRVVSRTRSERARFIKLASINAQTALRSRLAHKSTITARYDQLEELLELETPIARMECFDISHTMGERTVASCVVFNREGPLSSEYRRFNIDGITGGDDYAAMEQALERRFGKQQEPDKVPDVLFIDGGLGQLRRAEEILARQLEFLGGKYPLLVGIAKGVTRKAGLETLILGDSHEELHLPADMPALHLIQHIRDESHRFAITGHRARRAKARTTSTLEEIPGVGPKRRQALLKYLGGLQEVKKAGVDELAKVPGISQELAQSIHDALHSL</sequence>
<dbReference type="GO" id="GO:0009432">
    <property type="term" value="P:SOS response"/>
    <property type="evidence" value="ECO:0007669"/>
    <property type="project" value="UniProtKB-UniRule"/>
</dbReference>
<dbReference type="Pfam" id="PF02151">
    <property type="entry name" value="UVR"/>
    <property type="match status" value="1"/>
</dbReference>
<accession>A0A125Y465</accession>
<dbReference type="InterPro" id="IPR000305">
    <property type="entry name" value="GIY-YIG_endonuc"/>
</dbReference>
<dbReference type="NCBIfam" id="TIGR00194">
    <property type="entry name" value="uvrC"/>
    <property type="match status" value="1"/>
</dbReference>
<dbReference type="InterPro" id="IPR001943">
    <property type="entry name" value="UVR_dom"/>
</dbReference>
<keyword evidence="2 13" id="KW-0963">Cytoplasm</keyword>
<keyword evidence="4 13" id="KW-0228">DNA excision</keyword>
<dbReference type="GO" id="GO:0003677">
    <property type="term" value="F:DNA binding"/>
    <property type="evidence" value="ECO:0007669"/>
    <property type="project" value="UniProtKB-UniRule"/>
</dbReference>
<dbReference type="InterPro" id="IPR038476">
    <property type="entry name" value="UvrC_RNase_H_dom_sf"/>
</dbReference>
<evidence type="ECO:0000313" key="17">
    <source>
        <dbReference type="EMBL" id="BBQ30100.1"/>
    </source>
</evidence>
<dbReference type="SUPFAM" id="SSF82771">
    <property type="entry name" value="GIY-YIG endonuclease"/>
    <property type="match status" value="1"/>
</dbReference>
<dbReference type="Proteomes" id="UP001277183">
    <property type="component" value="Unassembled WGS sequence"/>
</dbReference>
<dbReference type="InterPro" id="IPR047296">
    <property type="entry name" value="GIY-YIG_UvrC_Cho"/>
</dbReference>
<keyword evidence="3 13" id="KW-0227">DNA damage</keyword>
<gene>
    <name evidence="13 17" type="primary">uvrC</name>
    <name evidence="18" type="ORF">KAM382_18330</name>
    <name evidence="20" type="ORF">OJY61_10145</name>
    <name evidence="19" type="ORF">SJS77_11485</name>
    <name evidence="17" type="ORF">WP2W18E01_16820</name>
</gene>
<dbReference type="FunFam" id="3.40.1440.10:FF:000001">
    <property type="entry name" value="UvrABC system protein C"/>
    <property type="match status" value="1"/>
</dbReference>
<dbReference type="CDD" id="cd10434">
    <property type="entry name" value="GIY-YIG_UvrC_Cho"/>
    <property type="match status" value="1"/>
</dbReference>
<dbReference type="Proteomes" id="UP001163285">
    <property type="component" value="Chromosome"/>
</dbReference>
<dbReference type="AlphaFoldDB" id="A0A125Y465"/>
<dbReference type="InterPro" id="IPR001162">
    <property type="entry name" value="UvrC_RNase_H_dom"/>
</dbReference>
<dbReference type="InterPro" id="IPR036876">
    <property type="entry name" value="UVR_dom_sf"/>
</dbReference>
<keyword evidence="7 13" id="KW-0742">SOS response</keyword>
<feature type="domain" description="UvrC family homology region profile" evidence="16">
    <location>
        <begin position="259"/>
        <end position="485"/>
    </location>
</feature>
<evidence type="ECO:0000256" key="8">
    <source>
        <dbReference type="ARBA" id="ARBA00059452"/>
    </source>
</evidence>
<evidence type="ECO:0000259" key="16">
    <source>
        <dbReference type="PROSITE" id="PS50165"/>
    </source>
</evidence>
<evidence type="ECO:0000256" key="7">
    <source>
        <dbReference type="ARBA" id="ARBA00023236"/>
    </source>
</evidence>
<dbReference type="OrthoDB" id="9804933at2"/>
<keyword evidence="5 13" id="KW-0267">Excision nuclease</keyword>
<dbReference type="Gene3D" id="4.10.860.10">
    <property type="entry name" value="UVR domain"/>
    <property type="match status" value="1"/>
</dbReference>
<dbReference type="NCBIfam" id="NF001824">
    <property type="entry name" value="PRK00558.1-5"/>
    <property type="match status" value="1"/>
</dbReference>
<organism evidence="17 21">
    <name type="scientific">Aeromonas caviae</name>
    <name type="common">Aeromonas punctata</name>
    <dbReference type="NCBI Taxonomy" id="648"/>
    <lineage>
        <taxon>Bacteria</taxon>
        <taxon>Pseudomonadati</taxon>
        <taxon>Pseudomonadota</taxon>
        <taxon>Gammaproteobacteria</taxon>
        <taxon>Aeromonadales</taxon>
        <taxon>Aeromonadaceae</taxon>
        <taxon>Aeromonas</taxon>
    </lineage>
</organism>
<dbReference type="Pfam" id="PF14520">
    <property type="entry name" value="HHH_5"/>
    <property type="match status" value="1"/>
</dbReference>
<dbReference type="Gene3D" id="3.40.1440.10">
    <property type="entry name" value="GIY-YIG endonuclease"/>
    <property type="match status" value="1"/>
</dbReference>
<dbReference type="GO" id="GO:0005737">
    <property type="term" value="C:cytoplasm"/>
    <property type="evidence" value="ECO:0007669"/>
    <property type="project" value="UniProtKB-SubCell"/>
</dbReference>
<evidence type="ECO:0000313" key="20">
    <source>
        <dbReference type="EMBL" id="UZC88239.2"/>
    </source>
</evidence>
<dbReference type="InterPro" id="IPR003583">
    <property type="entry name" value="Hlx-hairpin-Hlx_DNA-bd_motif"/>
</dbReference>
<evidence type="ECO:0000256" key="3">
    <source>
        <dbReference type="ARBA" id="ARBA00022763"/>
    </source>
</evidence>
<dbReference type="InterPro" id="IPR035901">
    <property type="entry name" value="GIY-YIG_endonuc_sf"/>
</dbReference>
<dbReference type="RefSeq" id="WP_029314745.1">
    <property type="nucleotide sequence ID" value="NZ_AP019195.1"/>
</dbReference>
<dbReference type="Proteomes" id="UP000737420">
    <property type="component" value="Unassembled WGS sequence"/>
</dbReference>
<feature type="domain" description="GIY-YIG" evidence="15">
    <location>
        <begin position="20"/>
        <end position="98"/>
    </location>
</feature>
<keyword evidence="6 13" id="KW-0234">DNA repair</keyword>
<evidence type="ECO:0000256" key="1">
    <source>
        <dbReference type="ARBA" id="ARBA00004496"/>
    </source>
</evidence>
<dbReference type="EMBL" id="BPOP01000015">
    <property type="protein sequence ID" value="GJB91772.1"/>
    <property type="molecule type" value="Genomic_DNA"/>
</dbReference>
<evidence type="ECO:0000259" key="15">
    <source>
        <dbReference type="PROSITE" id="PS50164"/>
    </source>
</evidence>
<dbReference type="FunFam" id="3.30.420.340:FF:000001">
    <property type="entry name" value="UvrABC system protein C"/>
    <property type="match status" value="1"/>
</dbReference>
<dbReference type="Proteomes" id="UP000515756">
    <property type="component" value="Chromosome"/>
</dbReference>
<dbReference type="EMBL" id="AP021927">
    <property type="protein sequence ID" value="BBQ30100.1"/>
    <property type="molecule type" value="Genomic_DNA"/>
</dbReference>
<dbReference type="SMART" id="SM00465">
    <property type="entry name" value="GIYc"/>
    <property type="match status" value="1"/>
</dbReference>
<protein>
    <recommendedName>
        <fullName evidence="11 13">UvrABC system protein C</fullName>
        <shortName evidence="13">Protein UvrC</shortName>
    </recommendedName>
    <alternativeName>
        <fullName evidence="12 13">Excinuclease ABC subunit C</fullName>
    </alternativeName>
</protein>
<name>A0A125Y465_AERCA</name>
<dbReference type="InterPro" id="IPR050066">
    <property type="entry name" value="UvrABC_protein_C"/>
</dbReference>
<dbReference type="GO" id="GO:0009380">
    <property type="term" value="C:excinuclease repair complex"/>
    <property type="evidence" value="ECO:0007669"/>
    <property type="project" value="InterPro"/>
</dbReference>
<evidence type="ECO:0000256" key="10">
    <source>
        <dbReference type="ARBA" id="ARBA00062841"/>
    </source>
</evidence>
<evidence type="ECO:0000313" key="18">
    <source>
        <dbReference type="EMBL" id="GJB91772.1"/>
    </source>
</evidence>
<evidence type="ECO:0000313" key="21">
    <source>
        <dbReference type="Proteomes" id="UP000515756"/>
    </source>
</evidence>
<comment type="subcellular location">
    <subcellularLocation>
        <location evidence="1 13">Cytoplasm</location>
    </subcellularLocation>
</comment>
<proteinExistence type="inferred from homology"/>
<evidence type="ECO:0000256" key="2">
    <source>
        <dbReference type="ARBA" id="ARBA00022490"/>
    </source>
</evidence>
<dbReference type="EMBL" id="JAWZVU010000069">
    <property type="protein sequence ID" value="MDX7721094.1"/>
    <property type="molecule type" value="Genomic_DNA"/>
</dbReference>
<evidence type="ECO:0000256" key="6">
    <source>
        <dbReference type="ARBA" id="ARBA00023204"/>
    </source>
</evidence>
<evidence type="ECO:0000256" key="4">
    <source>
        <dbReference type="ARBA" id="ARBA00022769"/>
    </source>
</evidence>
<dbReference type="Pfam" id="PF01541">
    <property type="entry name" value="GIY-YIG"/>
    <property type="match status" value="1"/>
</dbReference>
<reference evidence="18 22" key="2">
    <citation type="submission" date="2021-07" db="EMBL/GenBank/DDBJ databases">
        <title>Draft genome sequence of carbapenem-resistant Aeromonas spp. in Japan.</title>
        <authorList>
            <person name="Maehana S."/>
            <person name="Suzuki M."/>
            <person name="Kitasato H."/>
        </authorList>
    </citation>
    <scope>NUCLEOTIDE SEQUENCE [LARGE SCALE GENOMIC DNA]</scope>
    <source>
        <strain evidence="18 22">KAM382</strain>
    </source>
</reference>
<comment type="function">
    <text evidence="8 13">The UvrABC repair system catalyzes the recognition and processing of DNA lesions. UvrC both incises the 5' and 3' sides of the lesion. The N-terminal half is responsible for the 3' incision and the C-terminal half is responsible for the 5' incision.</text>
</comment>
<evidence type="ECO:0000256" key="11">
    <source>
        <dbReference type="ARBA" id="ARBA00067419"/>
    </source>
</evidence>
<evidence type="ECO:0000313" key="19">
    <source>
        <dbReference type="EMBL" id="MDX7721094.1"/>
    </source>
</evidence>
<dbReference type="PROSITE" id="PS50164">
    <property type="entry name" value="GIY_YIG"/>
    <property type="match status" value="1"/>
</dbReference>
<dbReference type="HAMAP" id="MF_00203">
    <property type="entry name" value="UvrC"/>
    <property type="match status" value="1"/>
</dbReference>
<dbReference type="InterPro" id="IPR010994">
    <property type="entry name" value="RuvA_2-like"/>
</dbReference>
<evidence type="ECO:0000256" key="12">
    <source>
        <dbReference type="ARBA" id="ARBA00077138"/>
    </source>
</evidence>
<dbReference type="GO" id="GO:0009381">
    <property type="term" value="F:excinuclease ABC activity"/>
    <property type="evidence" value="ECO:0007669"/>
    <property type="project" value="UniProtKB-UniRule"/>
</dbReference>
<dbReference type="Gene3D" id="3.30.420.340">
    <property type="entry name" value="UvrC, RNAse H endonuclease domain"/>
    <property type="match status" value="1"/>
</dbReference>
<dbReference type="EMBL" id="CP110176">
    <property type="protein sequence ID" value="UZC88239.2"/>
    <property type="molecule type" value="Genomic_DNA"/>
</dbReference>
<dbReference type="SUPFAM" id="SSF46600">
    <property type="entry name" value="C-terminal UvrC-binding domain of UvrB"/>
    <property type="match status" value="1"/>
</dbReference>
<dbReference type="PANTHER" id="PTHR30562">
    <property type="entry name" value="UVRC/OXIDOREDUCTASE"/>
    <property type="match status" value="1"/>
</dbReference>
<dbReference type="GeneID" id="48821904"/>
<comment type="subunit">
    <text evidence="10 13">Interacts with UvrB in an incision complex.</text>
</comment>
<dbReference type="PANTHER" id="PTHR30562:SF1">
    <property type="entry name" value="UVRABC SYSTEM PROTEIN C"/>
    <property type="match status" value="1"/>
</dbReference>
<dbReference type="SMART" id="SM00278">
    <property type="entry name" value="HhH1"/>
    <property type="match status" value="2"/>
</dbReference>
<dbReference type="Pfam" id="PF22920">
    <property type="entry name" value="UvrC_RNaseH"/>
    <property type="match status" value="1"/>
</dbReference>
<evidence type="ECO:0000256" key="13">
    <source>
        <dbReference type="HAMAP-Rule" id="MF_00203"/>
    </source>
</evidence>
<comment type="similarity">
    <text evidence="9 13">Belongs to the UvrC family.</text>
</comment>
<dbReference type="GO" id="GO:0006289">
    <property type="term" value="P:nucleotide-excision repair"/>
    <property type="evidence" value="ECO:0007669"/>
    <property type="project" value="UniProtKB-UniRule"/>
</dbReference>
<evidence type="ECO:0000256" key="5">
    <source>
        <dbReference type="ARBA" id="ARBA00022881"/>
    </source>
</evidence>
<dbReference type="PROSITE" id="PS50151">
    <property type="entry name" value="UVR"/>
    <property type="match status" value="1"/>
</dbReference>
<evidence type="ECO:0000313" key="22">
    <source>
        <dbReference type="Proteomes" id="UP000737420"/>
    </source>
</evidence>
<evidence type="ECO:0000259" key="14">
    <source>
        <dbReference type="PROSITE" id="PS50151"/>
    </source>
</evidence>
<dbReference type="FunFam" id="4.10.860.10:FF:000002">
    <property type="entry name" value="UvrABC system protein C"/>
    <property type="match status" value="1"/>
</dbReference>
<dbReference type="SUPFAM" id="SSF47781">
    <property type="entry name" value="RuvA domain 2-like"/>
    <property type="match status" value="1"/>
</dbReference>
<dbReference type="InterPro" id="IPR004791">
    <property type="entry name" value="UvrC"/>
</dbReference>
<reference evidence="20" key="3">
    <citation type="submission" date="2023-04" db="EMBL/GenBank/DDBJ databases">
        <title>Whole Genome Sequence of Multi-drug resistant Aeromonas caviae as a gut pathogen in newborn.</title>
        <authorList>
            <person name="Jadhav S.V."/>
            <person name="Saroj S.D."/>
            <person name="Saha U.B."/>
            <person name="Sen S."/>
            <person name="Kher A."/>
        </authorList>
    </citation>
    <scope>NUCLEOTIDE SEQUENCE</scope>
    <source>
        <strain evidence="20">SVJ23</strain>
    </source>
</reference>
<dbReference type="Pfam" id="PF08459">
    <property type="entry name" value="UvrC_RNaseH_dom"/>
    <property type="match status" value="1"/>
</dbReference>
<evidence type="ECO:0000256" key="9">
    <source>
        <dbReference type="ARBA" id="ARBA00061531"/>
    </source>
</evidence>